<dbReference type="PANTHER" id="PTHR12103">
    <property type="entry name" value="5'-NUCLEOTIDASE DOMAIN-CONTAINING"/>
    <property type="match status" value="1"/>
</dbReference>
<evidence type="ECO:0000256" key="1">
    <source>
        <dbReference type="ARBA" id="ARBA00009589"/>
    </source>
</evidence>
<evidence type="ECO:0000256" key="4">
    <source>
        <dbReference type="ARBA" id="ARBA00022842"/>
    </source>
</evidence>
<evidence type="ECO:0000313" key="7">
    <source>
        <dbReference type="EnsemblMetazoa" id="SMAR008614-PA"/>
    </source>
</evidence>
<keyword evidence="4 6" id="KW-0460">Magnesium</keyword>
<evidence type="ECO:0000313" key="8">
    <source>
        <dbReference type="Proteomes" id="UP000014500"/>
    </source>
</evidence>
<reference evidence="8" key="1">
    <citation type="submission" date="2011-05" db="EMBL/GenBank/DDBJ databases">
        <authorList>
            <person name="Richards S.R."/>
            <person name="Qu J."/>
            <person name="Jiang H."/>
            <person name="Jhangiani S.N."/>
            <person name="Agravi P."/>
            <person name="Goodspeed R."/>
            <person name="Gross S."/>
            <person name="Mandapat C."/>
            <person name="Jackson L."/>
            <person name="Mathew T."/>
            <person name="Pu L."/>
            <person name="Thornton R."/>
            <person name="Saada N."/>
            <person name="Wilczek-Boney K.B."/>
            <person name="Lee S."/>
            <person name="Kovar C."/>
            <person name="Wu Y."/>
            <person name="Scherer S.E."/>
            <person name="Worley K.C."/>
            <person name="Muzny D.M."/>
            <person name="Gibbs R."/>
        </authorList>
    </citation>
    <scope>NUCLEOTIDE SEQUENCE</scope>
    <source>
        <strain evidence="8">Brora</strain>
    </source>
</reference>
<dbReference type="InterPro" id="IPR036412">
    <property type="entry name" value="HAD-like_sf"/>
</dbReference>
<organism evidence="7 8">
    <name type="scientific">Strigamia maritima</name>
    <name type="common">European centipede</name>
    <name type="synonym">Geophilus maritimus</name>
    <dbReference type="NCBI Taxonomy" id="126957"/>
    <lineage>
        <taxon>Eukaryota</taxon>
        <taxon>Metazoa</taxon>
        <taxon>Ecdysozoa</taxon>
        <taxon>Arthropoda</taxon>
        <taxon>Myriapoda</taxon>
        <taxon>Chilopoda</taxon>
        <taxon>Pleurostigmophora</taxon>
        <taxon>Geophilomorpha</taxon>
        <taxon>Linotaeniidae</taxon>
        <taxon>Strigamia</taxon>
    </lineage>
</organism>
<comment type="cofactor">
    <cofactor evidence="6">
        <name>Mg(2+)</name>
        <dbReference type="ChEBI" id="CHEBI:18420"/>
    </cofactor>
    <text evidence="6">Binds 1 Mg(2+) ion per subunit.</text>
</comment>
<comment type="similarity">
    <text evidence="1">Belongs to the 5'(3')-deoxyribonucleotidase family.</text>
</comment>
<dbReference type="GO" id="GO:0008253">
    <property type="term" value="F:5'-nucleotidase activity"/>
    <property type="evidence" value="ECO:0007669"/>
    <property type="project" value="TreeGrafter"/>
</dbReference>
<sequence>MAATRGINMLCKNIYKTFQLFSRTKLTPWQRFYSNSKSASLWDSYNHAKQKCQDEVLPPDVPLDQVFVNNELDMDNITAYGFDYDFTLACYRESLLYLLYNLAKEVLVNKHRYPSEVAKIDYQPNFAIRGLHYDIHKGLLMKIDAFHQIQLGSVYRGLTQLSTDEVLSVYGQITLPKAYVEGPLFTGQNAPMQHLTDLFSIPEIMLLLNVQDYLEKNNIIFSPDILFWDVKSSIQSVHPIMHKIVEEHVEDYIVDNPKLRVFLERLLNAQKKLFIVTNSPFTFVDQGMKFLIGSDWREMFDLTIVRARKPNFFSEAARPFRLYDTLLKSRTWEKVGQLEKGKVYMEGTLKEMKSKTGWLNPQEILYFGDHLYSDLADLTLQYGWRTGAIIKEVSDEIEIQNAEEYKRSVHWLDYLQNLISEMQTYDDPESQAIITEWEKERDHLRLRTKAMFNPQFGSLFRTYHNPTYFSRRLFRFADIYMSSVTNLLKYSLQHTFYPRRGVLPHEFRSPFM</sequence>
<dbReference type="AlphaFoldDB" id="T1J4S0"/>
<keyword evidence="8" id="KW-1185">Reference proteome</keyword>
<dbReference type="Proteomes" id="UP000014500">
    <property type="component" value="Unassembled WGS sequence"/>
</dbReference>
<dbReference type="NCBIfam" id="TIGR02244">
    <property type="entry name" value="HAD-IG-Ncltidse"/>
    <property type="match status" value="1"/>
</dbReference>
<dbReference type="InterPro" id="IPR023214">
    <property type="entry name" value="HAD_sf"/>
</dbReference>
<dbReference type="OMA" id="LWARGNR"/>
<feature type="binding site" evidence="6">
    <location>
        <position position="369"/>
    </location>
    <ligand>
        <name>Mg(2+)</name>
        <dbReference type="ChEBI" id="CHEBI:18420"/>
    </ligand>
</feature>
<feature type="active site" description="Proton donor" evidence="5">
    <location>
        <position position="85"/>
    </location>
</feature>
<dbReference type="Gene3D" id="3.40.50.1000">
    <property type="entry name" value="HAD superfamily/HAD-like"/>
    <property type="match status" value="1"/>
</dbReference>
<proteinExistence type="inferred from homology"/>
<evidence type="ECO:0008006" key="9">
    <source>
        <dbReference type="Google" id="ProtNLM"/>
    </source>
</evidence>
<keyword evidence="2 6" id="KW-0479">Metal-binding</keyword>
<dbReference type="SUPFAM" id="SSF56784">
    <property type="entry name" value="HAD-like"/>
    <property type="match status" value="1"/>
</dbReference>
<dbReference type="EMBL" id="JH431849">
    <property type="status" value="NOT_ANNOTATED_CDS"/>
    <property type="molecule type" value="Genomic_DNA"/>
</dbReference>
<feature type="active site" description="Nucleophile" evidence="5">
    <location>
        <position position="83"/>
    </location>
</feature>
<dbReference type="PANTHER" id="PTHR12103:SF12">
    <property type="entry name" value="FI20020P1"/>
    <property type="match status" value="1"/>
</dbReference>
<feature type="binding site" evidence="6">
    <location>
        <position position="85"/>
    </location>
    <ligand>
        <name>GMP</name>
        <dbReference type="ChEBI" id="CHEBI:58115"/>
    </ligand>
</feature>
<reference evidence="7" key="2">
    <citation type="submission" date="2015-02" db="UniProtKB">
        <authorList>
            <consortium name="EnsemblMetazoa"/>
        </authorList>
    </citation>
    <scope>IDENTIFICATION</scope>
</reference>
<protein>
    <recommendedName>
        <fullName evidence="9">5'-nucleotidase domain-containing protein 3</fullName>
    </recommendedName>
</protein>
<evidence type="ECO:0000256" key="5">
    <source>
        <dbReference type="PIRSR" id="PIRSR017434-1"/>
    </source>
</evidence>
<name>T1J4S0_STRMM</name>
<dbReference type="GO" id="GO:0046872">
    <property type="term" value="F:metal ion binding"/>
    <property type="evidence" value="ECO:0007669"/>
    <property type="project" value="UniProtKB-KW"/>
</dbReference>
<dbReference type="Pfam" id="PF05761">
    <property type="entry name" value="5_nucleotid"/>
    <property type="match status" value="1"/>
</dbReference>
<dbReference type="InterPro" id="IPR016695">
    <property type="entry name" value="Pur_nucleotidase"/>
</dbReference>
<accession>T1J4S0</accession>
<dbReference type="PhylomeDB" id="T1J4S0"/>
<dbReference type="EnsemblMetazoa" id="SMAR008614-RA">
    <property type="protein sequence ID" value="SMAR008614-PA"/>
    <property type="gene ID" value="SMAR008614"/>
</dbReference>
<evidence type="ECO:0000256" key="6">
    <source>
        <dbReference type="PIRSR" id="PIRSR017434-2"/>
    </source>
</evidence>
<dbReference type="HOGENOM" id="CLU_017845_5_1_1"/>
<evidence type="ECO:0000256" key="3">
    <source>
        <dbReference type="ARBA" id="ARBA00022801"/>
    </source>
</evidence>
<dbReference type="PIRSF" id="PIRSF017434">
    <property type="entry name" value="Purine_5'-nucleotidase"/>
    <property type="match status" value="1"/>
</dbReference>
<evidence type="ECO:0000256" key="2">
    <source>
        <dbReference type="ARBA" id="ARBA00022723"/>
    </source>
</evidence>
<dbReference type="InterPro" id="IPR008380">
    <property type="entry name" value="HAD-SF_hydro_IG_5-nucl"/>
</dbReference>
<feature type="binding site" evidence="6">
    <location>
        <position position="83"/>
    </location>
    <ligand>
        <name>Mg(2+)</name>
        <dbReference type="ChEBI" id="CHEBI:18420"/>
    </ligand>
</feature>
<keyword evidence="3" id="KW-0378">Hydrolase</keyword>
<dbReference type="eggNOG" id="KOG2470">
    <property type="taxonomic scope" value="Eukaryota"/>
</dbReference>
<dbReference type="STRING" id="126957.T1J4S0"/>